<evidence type="ECO:0000256" key="1">
    <source>
        <dbReference type="SAM" id="MobiDB-lite"/>
    </source>
</evidence>
<name>A0A8S4RA84_9NEOP</name>
<gene>
    <name evidence="2" type="primary">jg12959</name>
    <name evidence="2" type="ORF">PAEG_LOCUS11160</name>
</gene>
<keyword evidence="3" id="KW-1185">Reference proteome</keyword>
<feature type="region of interest" description="Disordered" evidence="1">
    <location>
        <begin position="136"/>
        <end position="164"/>
    </location>
</feature>
<reference evidence="2" key="1">
    <citation type="submission" date="2022-03" db="EMBL/GenBank/DDBJ databases">
        <authorList>
            <person name="Lindestad O."/>
        </authorList>
    </citation>
    <scope>NUCLEOTIDE SEQUENCE</scope>
</reference>
<proteinExistence type="predicted"/>
<dbReference type="OrthoDB" id="445826at2759"/>
<protein>
    <submittedName>
        <fullName evidence="2">Jg12959 protein</fullName>
    </submittedName>
</protein>
<dbReference type="Proteomes" id="UP000838756">
    <property type="component" value="Unassembled WGS sequence"/>
</dbReference>
<accession>A0A8S4RA84</accession>
<comment type="caution">
    <text evidence="2">The sequence shown here is derived from an EMBL/GenBank/DDBJ whole genome shotgun (WGS) entry which is preliminary data.</text>
</comment>
<evidence type="ECO:0000313" key="3">
    <source>
        <dbReference type="Proteomes" id="UP000838756"/>
    </source>
</evidence>
<organism evidence="2 3">
    <name type="scientific">Pararge aegeria aegeria</name>
    <dbReference type="NCBI Taxonomy" id="348720"/>
    <lineage>
        <taxon>Eukaryota</taxon>
        <taxon>Metazoa</taxon>
        <taxon>Ecdysozoa</taxon>
        <taxon>Arthropoda</taxon>
        <taxon>Hexapoda</taxon>
        <taxon>Insecta</taxon>
        <taxon>Pterygota</taxon>
        <taxon>Neoptera</taxon>
        <taxon>Endopterygota</taxon>
        <taxon>Lepidoptera</taxon>
        <taxon>Glossata</taxon>
        <taxon>Ditrysia</taxon>
        <taxon>Papilionoidea</taxon>
        <taxon>Nymphalidae</taxon>
        <taxon>Satyrinae</taxon>
        <taxon>Satyrini</taxon>
        <taxon>Parargina</taxon>
        <taxon>Pararge</taxon>
    </lineage>
</organism>
<evidence type="ECO:0000313" key="2">
    <source>
        <dbReference type="EMBL" id="CAH2233000.1"/>
    </source>
</evidence>
<dbReference type="EMBL" id="CAKXAJ010024933">
    <property type="protein sequence ID" value="CAH2233000.1"/>
    <property type="molecule type" value="Genomic_DNA"/>
</dbReference>
<sequence>MSYYLRDKIQKVDVNGKRSNGSVVKKGVPQRSILRPFLFVIYINDLPYLAKDKLFADDTLLTFKINGRELAFDDVNNSLAKVEAMLISAGLESNSYHWLSCTGHVAASPSQDGDETDPFGFRNPVEEKLLIAQSGRYTGPPALGKQLKETEAAPHYKSGTLPRA</sequence>
<dbReference type="AlphaFoldDB" id="A0A8S4RA84"/>